<dbReference type="Proteomes" id="UP000243515">
    <property type="component" value="Unassembled WGS sequence"/>
</dbReference>
<feature type="compositionally biased region" description="Low complexity" evidence="1">
    <location>
        <begin position="41"/>
        <end position="52"/>
    </location>
</feature>
<feature type="compositionally biased region" description="Low complexity" evidence="1">
    <location>
        <begin position="183"/>
        <end position="195"/>
    </location>
</feature>
<evidence type="ECO:0000259" key="2">
    <source>
        <dbReference type="PROSITE" id="PS50196"/>
    </source>
</evidence>
<feature type="compositionally biased region" description="Basic and acidic residues" evidence="1">
    <location>
        <begin position="712"/>
        <end position="723"/>
    </location>
</feature>
<feature type="compositionally biased region" description="Polar residues" evidence="1">
    <location>
        <begin position="53"/>
        <end position="80"/>
    </location>
</feature>
<feature type="compositionally biased region" description="Low complexity" evidence="1">
    <location>
        <begin position="283"/>
        <end position="293"/>
    </location>
</feature>
<dbReference type="CDD" id="cd13170">
    <property type="entry name" value="RanBD_NUP50"/>
    <property type="match status" value="1"/>
</dbReference>
<feature type="compositionally biased region" description="Low complexity" evidence="1">
    <location>
        <begin position="228"/>
        <end position="237"/>
    </location>
</feature>
<feature type="region of interest" description="Disordered" evidence="1">
    <location>
        <begin position="712"/>
        <end position="1122"/>
    </location>
</feature>
<accession>A0A232M0H3</accession>
<dbReference type="Gene3D" id="2.30.29.30">
    <property type="entry name" value="Pleckstrin-homology domain (PH domain)/Phosphotyrosine-binding domain (PTB)"/>
    <property type="match status" value="1"/>
</dbReference>
<feature type="compositionally biased region" description="Acidic residues" evidence="1">
    <location>
        <begin position="824"/>
        <end position="836"/>
    </location>
</feature>
<feature type="compositionally biased region" description="Polar residues" evidence="1">
    <location>
        <begin position="985"/>
        <end position="994"/>
    </location>
</feature>
<evidence type="ECO:0000313" key="3">
    <source>
        <dbReference type="EMBL" id="OXV09597.1"/>
    </source>
</evidence>
<feature type="compositionally biased region" description="Low complexity" evidence="1">
    <location>
        <begin position="106"/>
        <end position="133"/>
    </location>
</feature>
<dbReference type="SMART" id="SM00160">
    <property type="entry name" value="RanBD"/>
    <property type="match status" value="1"/>
</dbReference>
<dbReference type="InterPro" id="IPR053074">
    <property type="entry name" value="NPC_Nucleoporin"/>
</dbReference>
<feature type="compositionally biased region" description="Polar residues" evidence="1">
    <location>
        <begin position="557"/>
        <end position="568"/>
    </location>
</feature>
<feature type="region of interest" description="Disordered" evidence="1">
    <location>
        <begin position="253"/>
        <end position="453"/>
    </location>
</feature>
<gene>
    <name evidence="3" type="ORF">Egran_02642</name>
</gene>
<dbReference type="PANTHER" id="PTHR38697">
    <property type="entry name" value="NUCLEAR PORE COMPLEX PROTEIN SIMILAR TO S. CEREVISIAE NUP2 (EUROFUNG)"/>
    <property type="match status" value="1"/>
</dbReference>
<organism evidence="3 4">
    <name type="scientific">Elaphomyces granulatus</name>
    <dbReference type="NCBI Taxonomy" id="519963"/>
    <lineage>
        <taxon>Eukaryota</taxon>
        <taxon>Fungi</taxon>
        <taxon>Dikarya</taxon>
        <taxon>Ascomycota</taxon>
        <taxon>Pezizomycotina</taxon>
        <taxon>Eurotiomycetes</taxon>
        <taxon>Eurotiomycetidae</taxon>
        <taxon>Eurotiales</taxon>
        <taxon>Elaphomycetaceae</taxon>
        <taxon>Elaphomyces</taxon>
    </lineage>
</organism>
<feature type="compositionally biased region" description="Polar residues" evidence="1">
    <location>
        <begin position="209"/>
        <end position="227"/>
    </location>
</feature>
<feature type="compositionally biased region" description="Low complexity" evidence="1">
    <location>
        <begin position="654"/>
        <end position="669"/>
    </location>
</feature>
<feature type="compositionally biased region" description="Polar residues" evidence="1">
    <location>
        <begin position="638"/>
        <end position="653"/>
    </location>
</feature>
<feature type="compositionally biased region" description="Polar residues" evidence="1">
    <location>
        <begin position="253"/>
        <end position="273"/>
    </location>
</feature>
<dbReference type="Pfam" id="PF00638">
    <property type="entry name" value="Ran_BP1"/>
    <property type="match status" value="1"/>
</dbReference>
<dbReference type="EMBL" id="NPHW01003431">
    <property type="protein sequence ID" value="OXV09597.1"/>
    <property type="molecule type" value="Genomic_DNA"/>
</dbReference>
<feature type="compositionally biased region" description="Low complexity" evidence="1">
    <location>
        <begin position="913"/>
        <end position="934"/>
    </location>
</feature>
<dbReference type="InterPro" id="IPR000156">
    <property type="entry name" value="Ran_bind_dom"/>
</dbReference>
<feature type="compositionally biased region" description="Polar residues" evidence="1">
    <location>
        <begin position="864"/>
        <end position="873"/>
    </location>
</feature>
<feature type="compositionally biased region" description="Basic and acidic residues" evidence="1">
    <location>
        <begin position="734"/>
        <end position="753"/>
    </location>
</feature>
<feature type="compositionally biased region" description="Low complexity" evidence="1">
    <location>
        <begin position="946"/>
        <end position="984"/>
    </location>
</feature>
<feature type="compositionally biased region" description="Acidic residues" evidence="1">
    <location>
        <begin position="724"/>
        <end position="733"/>
    </location>
</feature>
<sequence length="1227" mass="129019">MEKETRMVPDMSNDKPTRATAAQLASRKIKALSKRTRHSHSLTVPSTTSSSPFNTIHPNVVSSTSASQLGNGLFGQSQSFPGAGSVNGDQAVAFGSGNPPSAFDFSAPVNSSSSFSNPFANTNTNGGQANQTFDGFRGNMFNVPAPVSDNKSMTAPSSGGLFGSQPQTNTGTPLFGGLGGNQPAVSSAAAPSTSSLFGTSVTKPAVSSALATPTSSLFGTSVTQTAEPGSTPFRSSLSSRASLFGADDMEISSARSSPFANSPLNSTSPSKQLFGNGKNEQKSPSSGPSSSSPLFSTKGASSTATGIGGNSLFSRISKPEASQVGPVTTTQSNPFTSIMPSSGASQPQTSNNPFAQKPASIEAQSTTQTTRANPFDNSLAQSSSQVTADEPRPTKTSDPIPSITQSSQTSVLKPAKPTSSHLEEPKPTGGMMPKPNFGGHRPPALPSDLSPDLSKEVSSAYNVRMLNECFKQRIMRLDPSTQDFDNTILFYLRFRDSLGAPVGGMFTSKSVKRKTREEEADHCEIDNLSRKKPKPNESSVADKFSSPDQNKEVPATSVASISNAQGNHKTPKSNKRKADDEDPAGDVDPPSRKRVEAYKSMTASIFASSFLGSKTPSARGESSKVVETRSDDSKGIPTKTQPASPLKSASQPPSFFSHSSTEVSSKHTVPPSCVSDKTSLSPPKFVVDAPKTGTGKPLDFYPQFKQKAEADAVKEKAKRKAEEFDSDEGDEAEWERKDAEAQAKKREKIENGTKKRTKYVSGKGFVFDDSADETVADTKAADRLSTSADLKRKMNPSIFQNSLEQSAVDPKNPFSHLSSTNSEADAEGDTTDEDGSEANVKESDSGNHIESNGKADPSEDRANTPLQISTPTGGRSLFDRLQYDRDGKPKRQVPPEEKKEAPDAMSFLNTSKFSSFNAPGSASSSIFNSSAHNSLNGKSAGQDNLAMSTSDAKSVSSTSVNSTTAVFGPSAPALGSSGSLFGSSQNTLPGSASDKTWKISSPIKFGTNPTESRTSTPPKGDTASGSSKPSPSIFGGSAGSTAPQTASVAQTTGTRSQQPSIGFLFGGPSQPAVARLVANSTAPSRSSTPGITSDTGADDSADGEPTVPDPQLDLTRGGTGEEDEEVIFEARARALKLVSESWESQGIGLLRILKHKTTSRSRVLLRAQPSGKVVLNAALMREIKYTLTGSAVQFLVPHSDDAPERWAVRVKKEEVERLMTSIETSKV</sequence>
<evidence type="ECO:0000256" key="1">
    <source>
        <dbReference type="SAM" id="MobiDB-lite"/>
    </source>
</evidence>
<dbReference type="PROSITE" id="PS50196">
    <property type="entry name" value="RANBD1"/>
    <property type="match status" value="1"/>
</dbReference>
<feature type="compositionally biased region" description="Polar residues" evidence="1">
    <location>
        <begin position="294"/>
        <end position="305"/>
    </location>
</feature>
<feature type="compositionally biased region" description="Polar residues" evidence="1">
    <location>
        <begin position="362"/>
        <end position="387"/>
    </location>
</feature>
<feature type="compositionally biased region" description="Polar residues" evidence="1">
    <location>
        <begin position="396"/>
        <end position="411"/>
    </location>
</feature>
<feature type="region of interest" description="Disordered" evidence="1">
    <location>
        <begin position="609"/>
        <end position="700"/>
    </location>
</feature>
<dbReference type="InterPro" id="IPR011993">
    <property type="entry name" value="PH-like_dom_sf"/>
</dbReference>
<proteinExistence type="predicted"/>
<dbReference type="SUPFAM" id="SSF50729">
    <property type="entry name" value="PH domain-like"/>
    <property type="match status" value="1"/>
</dbReference>
<dbReference type="OrthoDB" id="185618at2759"/>
<feature type="compositionally biased region" description="Polar residues" evidence="1">
    <location>
        <begin position="1007"/>
        <end position="1030"/>
    </location>
</feature>
<feature type="compositionally biased region" description="Basic and acidic residues" evidence="1">
    <location>
        <begin position="515"/>
        <end position="529"/>
    </location>
</feature>
<feature type="region of interest" description="Disordered" evidence="1">
    <location>
        <begin position="1"/>
        <end position="237"/>
    </location>
</feature>
<dbReference type="AlphaFoldDB" id="A0A232M0H3"/>
<comment type="caution">
    <text evidence="3">The sequence shown here is derived from an EMBL/GenBank/DDBJ whole genome shotgun (WGS) entry which is preliminary data.</text>
</comment>
<evidence type="ECO:0000313" key="4">
    <source>
        <dbReference type="Proteomes" id="UP000243515"/>
    </source>
</evidence>
<feature type="compositionally biased region" description="Basic and acidic residues" evidence="1">
    <location>
        <begin position="839"/>
        <end position="862"/>
    </location>
</feature>
<feature type="compositionally biased region" description="Polar residues" evidence="1">
    <location>
        <begin position="1039"/>
        <end position="1060"/>
    </location>
</feature>
<feature type="compositionally biased region" description="Basic residues" evidence="1">
    <location>
        <begin position="27"/>
        <end position="40"/>
    </location>
</feature>
<keyword evidence="4" id="KW-1185">Reference proteome</keyword>
<feature type="compositionally biased region" description="Polar residues" evidence="1">
    <location>
        <begin position="1078"/>
        <end position="1095"/>
    </location>
</feature>
<feature type="compositionally biased region" description="Basic and acidic residues" evidence="1">
    <location>
        <begin position="877"/>
        <end position="902"/>
    </location>
</feature>
<feature type="compositionally biased region" description="Basic and acidic residues" evidence="1">
    <location>
        <begin position="621"/>
        <end position="634"/>
    </location>
</feature>
<protein>
    <recommendedName>
        <fullName evidence="2">RanBD1 domain-containing protein</fullName>
    </recommendedName>
</protein>
<name>A0A232M0H3_9EURO</name>
<feature type="compositionally biased region" description="Basic and acidic residues" evidence="1">
    <location>
        <begin position="1"/>
        <end position="17"/>
    </location>
</feature>
<feature type="compositionally biased region" description="Polar residues" evidence="1">
    <location>
        <begin position="325"/>
        <end position="354"/>
    </location>
</feature>
<dbReference type="PANTHER" id="PTHR38697:SF1">
    <property type="entry name" value="NUCLEAR PORE COMPLEX PROTEIN SIMILAR TO S. CEREVISIAE NUP2 (EUROFUNG)"/>
    <property type="match status" value="1"/>
</dbReference>
<reference evidence="3 4" key="1">
    <citation type="journal article" date="2015" name="Environ. Microbiol.">
        <title>Metagenome sequence of Elaphomyces granulatus from sporocarp tissue reveals Ascomycota ectomycorrhizal fingerprints of genome expansion and a Proteobacteria-rich microbiome.</title>
        <authorList>
            <person name="Quandt C.A."/>
            <person name="Kohler A."/>
            <person name="Hesse C.N."/>
            <person name="Sharpton T.J."/>
            <person name="Martin F."/>
            <person name="Spatafora J.W."/>
        </authorList>
    </citation>
    <scope>NUCLEOTIDE SEQUENCE [LARGE SCALE GENOMIC DNA]</scope>
    <source>
        <strain evidence="3 4">OSC145934</strain>
    </source>
</reference>
<feature type="region of interest" description="Disordered" evidence="1">
    <location>
        <begin position="502"/>
        <end position="596"/>
    </location>
</feature>
<feature type="domain" description="RanBD1" evidence="2">
    <location>
        <begin position="1102"/>
        <end position="1185"/>
    </location>
</feature>